<protein>
    <submittedName>
        <fullName evidence="1">GNAT family N-acetyltransferase</fullName>
    </submittedName>
</protein>
<sequence length="198" mass="21793">MAPESPPDDEPECRFPGGSIRTGRLLLRPLSPADAPELARQANDRALAAMTSSVPHPYGLEDAEAFIASVRAEDAFVRAVACGRTDRFFGVCSLSDCREDRSTELGYWIGREHWGRGYATEAAQAMIDEAFSRNTGIAAVTASCRVINGASRRVIEKCGFQMRRLGFVTSRVDGRVSAECYDLDRRAWEALKRWGKAS</sequence>
<dbReference type="EMBL" id="CP113520">
    <property type="protein sequence ID" value="WAJ26967.1"/>
    <property type="molecule type" value="Genomic_DNA"/>
</dbReference>
<evidence type="ECO:0000313" key="2">
    <source>
        <dbReference type="Proteomes" id="UP001163223"/>
    </source>
</evidence>
<name>A0ACD4NJD0_9HYPH</name>
<keyword evidence="2" id="KW-1185">Reference proteome</keyword>
<evidence type="ECO:0000313" key="1">
    <source>
        <dbReference type="EMBL" id="WAJ26967.1"/>
    </source>
</evidence>
<proteinExistence type="predicted"/>
<gene>
    <name evidence="1" type="ORF">OXU80_19155</name>
</gene>
<dbReference type="Proteomes" id="UP001163223">
    <property type="component" value="Chromosome"/>
</dbReference>
<accession>A0ACD4NJD0</accession>
<reference evidence="1" key="1">
    <citation type="submission" date="2022-11" db="EMBL/GenBank/DDBJ databases">
        <title>beta-Carotene-producing bacterium, Jeongeuplla avenae sp. nov., alleviates the salt stress of Arabidopsis seedlings.</title>
        <authorList>
            <person name="Jiang L."/>
            <person name="Lee J."/>
        </authorList>
    </citation>
    <scope>NUCLEOTIDE SEQUENCE</scope>
    <source>
        <strain evidence="1">DY_R2A_6</strain>
    </source>
</reference>
<organism evidence="1 2">
    <name type="scientific">Antarcticirhabdus aurantiaca</name>
    <dbReference type="NCBI Taxonomy" id="2606717"/>
    <lineage>
        <taxon>Bacteria</taxon>
        <taxon>Pseudomonadati</taxon>
        <taxon>Pseudomonadota</taxon>
        <taxon>Alphaproteobacteria</taxon>
        <taxon>Hyphomicrobiales</taxon>
        <taxon>Aurantimonadaceae</taxon>
        <taxon>Antarcticirhabdus</taxon>
    </lineage>
</organism>